<proteinExistence type="predicted"/>
<evidence type="ECO:0000313" key="3">
    <source>
        <dbReference type="Proteomes" id="UP001151760"/>
    </source>
</evidence>
<accession>A0ABQ5GF18</accession>
<gene>
    <name evidence="2" type="ORF">Tco_1032763</name>
</gene>
<evidence type="ECO:0000256" key="1">
    <source>
        <dbReference type="SAM" id="MobiDB-lite"/>
    </source>
</evidence>
<feature type="region of interest" description="Disordered" evidence="1">
    <location>
        <begin position="139"/>
        <end position="184"/>
    </location>
</feature>
<dbReference type="Proteomes" id="UP001151760">
    <property type="component" value="Unassembled WGS sequence"/>
</dbReference>
<sequence length="262" mass="30299">MLSLTMLITQMKSYVPSFLNKPSCLQLHDDEYLLQIDEDAMEEIDIGGRLSKKIGATWSSGKKDWAIEDSNSKSLSGKQTTMKTLNWTKEFDVNQRLFAMMALTEVEKIDWRWVNPAIDRNKVIIEDWVDSDDEETYVSESQKETAFNSENSETSFENRSPNNQNSVGQESRTKGLGNKWEDQSRRRSQGLALIDSGCFGSFMTGDKDKLSDFKEFKMSSDKKWISTKRQKTKLKRPKLRHGMERLCKSRPKVQKCQSQSQY</sequence>
<organism evidence="2 3">
    <name type="scientific">Tanacetum coccineum</name>
    <dbReference type="NCBI Taxonomy" id="301880"/>
    <lineage>
        <taxon>Eukaryota</taxon>
        <taxon>Viridiplantae</taxon>
        <taxon>Streptophyta</taxon>
        <taxon>Embryophyta</taxon>
        <taxon>Tracheophyta</taxon>
        <taxon>Spermatophyta</taxon>
        <taxon>Magnoliopsida</taxon>
        <taxon>eudicotyledons</taxon>
        <taxon>Gunneridae</taxon>
        <taxon>Pentapetalae</taxon>
        <taxon>asterids</taxon>
        <taxon>campanulids</taxon>
        <taxon>Asterales</taxon>
        <taxon>Asteraceae</taxon>
        <taxon>Asteroideae</taxon>
        <taxon>Anthemideae</taxon>
        <taxon>Anthemidinae</taxon>
        <taxon>Tanacetum</taxon>
    </lineage>
</organism>
<reference evidence="2" key="1">
    <citation type="journal article" date="2022" name="Int. J. Mol. Sci.">
        <title>Draft Genome of Tanacetum Coccineum: Genomic Comparison of Closely Related Tanacetum-Family Plants.</title>
        <authorList>
            <person name="Yamashiro T."/>
            <person name="Shiraishi A."/>
            <person name="Nakayama K."/>
            <person name="Satake H."/>
        </authorList>
    </citation>
    <scope>NUCLEOTIDE SEQUENCE</scope>
</reference>
<reference evidence="2" key="2">
    <citation type="submission" date="2022-01" db="EMBL/GenBank/DDBJ databases">
        <authorList>
            <person name="Yamashiro T."/>
            <person name="Shiraishi A."/>
            <person name="Satake H."/>
            <person name="Nakayama K."/>
        </authorList>
    </citation>
    <scope>NUCLEOTIDE SEQUENCE</scope>
</reference>
<comment type="caution">
    <text evidence="2">The sequence shown here is derived from an EMBL/GenBank/DDBJ whole genome shotgun (WGS) entry which is preliminary data.</text>
</comment>
<evidence type="ECO:0000313" key="2">
    <source>
        <dbReference type="EMBL" id="GJT73477.1"/>
    </source>
</evidence>
<feature type="compositionally biased region" description="Polar residues" evidence="1">
    <location>
        <begin position="139"/>
        <end position="170"/>
    </location>
</feature>
<keyword evidence="3" id="KW-1185">Reference proteome</keyword>
<protein>
    <submittedName>
        <fullName evidence="2">Uncharacterized protein</fullName>
    </submittedName>
</protein>
<dbReference type="EMBL" id="BQNB010018356">
    <property type="protein sequence ID" value="GJT73477.1"/>
    <property type="molecule type" value="Genomic_DNA"/>
</dbReference>
<name>A0ABQ5GF18_9ASTR</name>